<reference evidence="1" key="1">
    <citation type="submission" date="2021-11" db="EMBL/GenBank/DDBJ databases">
        <authorList>
            <person name="Schell T."/>
        </authorList>
    </citation>
    <scope>NUCLEOTIDE SEQUENCE</scope>
    <source>
        <strain evidence="1">M5</strain>
    </source>
</reference>
<dbReference type="GO" id="GO:0003676">
    <property type="term" value="F:nucleic acid binding"/>
    <property type="evidence" value="ECO:0007669"/>
    <property type="project" value="InterPro"/>
</dbReference>
<dbReference type="AlphaFoldDB" id="A0A8J2RUN4"/>
<dbReference type="Gene3D" id="3.30.70.330">
    <property type="match status" value="1"/>
</dbReference>
<evidence type="ECO:0008006" key="3">
    <source>
        <dbReference type="Google" id="ProtNLM"/>
    </source>
</evidence>
<dbReference type="OrthoDB" id="6380505at2759"/>
<accession>A0A8J2RUN4</accession>
<name>A0A8J2RUN4_9CRUS</name>
<dbReference type="Proteomes" id="UP000789390">
    <property type="component" value="Unassembled WGS sequence"/>
</dbReference>
<sequence length="72" mass="7974">MPLSMPNHVMPSVIANHVTMSISMGEFEAFPRTLYVGILDPSVTKEVIMMPFGQIGTVKDCKIIHEVKSIQT</sequence>
<evidence type="ECO:0000313" key="1">
    <source>
        <dbReference type="EMBL" id="CAH0107525.1"/>
    </source>
</evidence>
<dbReference type="InterPro" id="IPR012677">
    <property type="entry name" value="Nucleotide-bd_a/b_plait_sf"/>
</dbReference>
<protein>
    <recommendedName>
        <fullName evidence="3">RRM domain-containing protein</fullName>
    </recommendedName>
</protein>
<proteinExistence type="predicted"/>
<organism evidence="1 2">
    <name type="scientific">Daphnia galeata</name>
    <dbReference type="NCBI Taxonomy" id="27404"/>
    <lineage>
        <taxon>Eukaryota</taxon>
        <taxon>Metazoa</taxon>
        <taxon>Ecdysozoa</taxon>
        <taxon>Arthropoda</taxon>
        <taxon>Crustacea</taxon>
        <taxon>Branchiopoda</taxon>
        <taxon>Diplostraca</taxon>
        <taxon>Cladocera</taxon>
        <taxon>Anomopoda</taxon>
        <taxon>Daphniidae</taxon>
        <taxon>Daphnia</taxon>
    </lineage>
</organism>
<keyword evidence="2" id="KW-1185">Reference proteome</keyword>
<dbReference type="InterPro" id="IPR035979">
    <property type="entry name" value="RBD_domain_sf"/>
</dbReference>
<dbReference type="SUPFAM" id="SSF54928">
    <property type="entry name" value="RNA-binding domain, RBD"/>
    <property type="match status" value="1"/>
</dbReference>
<evidence type="ECO:0000313" key="2">
    <source>
        <dbReference type="Proteomes" id="UP000789390"/>
    </source>
</evidence>
<dbReference type="EMBL" id="CAKKLH010000277">
    <property type="protein sequence ID" value="CAH0107525.1"/>
    <property type="molecule type" value="Genomic_DNA"/>
</dbReference>
<comment type="caution">
    <text evidence="1">The sequence shown here is derived from an EMBL/GenBank/DDBJ whole genome shotgun (WGS) entry which is preliminary data.</text>
</comment>
<gene>
    <name evidence="1" type="ORF">DGAL_LOCUS10830</name>
</gene>